<organism evidence="2 3">
    <name type="scientific">Oryza meyeriana var. granulata</name>
    <dbReference type="NCBI Taxonomy" id="110450"/>
    <lineage>
        <taxon>Eukaryota</taxon>
        <taxon>Viridiplantae</taxon>
        <taxon>Streptophyta</taxon>
        <taxon>Embryophyta</taxon>
        <taxon>Tracheophyta</taxon>
        <taxon>Spermatophyta</taxon>
        <taxon>Magnoliopsida</taxon>
        <taxon>Liliopsida</taxon>
        <taxon>Poales</taxon>
        <taxon>Poaceae</taxon>
        <taxon>BOP clade</taxon>
        <taxon>Oryzoideae</taxon>
        <taxon>Oryzeae</taxon>
        <taxon>Oryzinae</taxon>
        <taxon>Oryza</taxon>
        <taxon>Oryza meyeriana</taxon>
    </lineage>
</organism>
<name>A0A6G1BLC1_9ORYZ</name>
<gene>
    <name evidence="2" type="ORF">E2562_022413</name>
</gene>
<dbReference type="EMBL" id="SPHZ02000012">
    <property type="protein sequence ID" value="KAF0889135.1"/>
    <property type="molecule type" value="Genomic_DNA"/>
</dbReference>
<keyword evidence="3" id="KW-1185">Reference proteome</keyword>
<keyword evidence="1" id="KW-1133">Transmembrane helix</keyword>
<evidence type="ECO:0000256" key="1">
    <source>
        <dbReference type="SAM" id="Phobius"/>
    </source>
</evidence>
<keyword evidence="1" id="KW-0472">Membrane</keyword>
<sequence length="122" mass="13303">MEKPSGEVGARMEEAVGSSIRGGGIAQWDQRRMMLWALRSSASTPTGSAEEGGCYGTRLAYPIPPQQPVSDLDAGWHLPSPWTVTEVMEKPRQWLARLRSGSSAQGVIVLPVLYGVILLYYV</sequence>
<accession>A0A6G1BLC1</accession>
<dbReference type="Proteomes" id="UP000479710">
    <property type="component" value="Unassembled WGS sequence"/>
</dbReference>
<keyword evidence="1" id="KW-0812">Transmembrane</keyword>
<protein>
    <submittedName>
        <fullName evidence="2">Uncharacterized protein</fullName>
    </submittedName>
</protein>
<dbReference type="AlphaFoldDB" id="A0A6G1BLC1"/>
<comment type="caution">
    <text evidence="2">The sequence shown here is derived from an EMBL/GenBank/DDBJ whole genome shotgun (WGS) entry which is preliminary data.</text>
</comment>
<evidence type="ECO:0000313" key="3">
    <source>
        <dbReference type="Proteomes" id="UP000479710"/>
    </source>
</evidence>
<evidence type="ECO:0000313" key="2">
    <source>
        <dbReference type="EMBL" id="KAF0889135.1"/>
    </source>
</evidence>
<proteinExistence type="predicted"/>
<feature type="transmembrane region" description="Helical" evidence="1">
    <location>
        <begin position="102"/>
        <end position="121"/>
    </location>
</feature>
<reference evidence="2 3" key="1">
    <citation type="submission" date="2019-11" db="EMBL/GenBank/DDBJ databases">
        <title>Whole genome sequence of Oryza granulata.</title>
        <authorList>
            <person name="Li W."/>
        </authorList>
    </citation>
    <scope>NUCLEOTIDE SEQUENCE [LARGE SCALE GENOMIC DNA]</scope>
    <source>
        <strain evidence="3">cv. Menghai</strain>
        <tissue evidence="2">Leaf</tissue>
    </source>
</reference>